<feature type="domain" description="N-acetylmuramoyl-L-alanine amidase" evidence="1">
    <location>
        <begin position="26"/>
        <end position="174"/>
    </location>
</feature>
<dbReference type="InterPro" id="IPR036505">
    <property type="entry name" value="Amidase/PGRP_sf"/>
</dbReference>
<name>A0ABV5BV07_9BACL</name>
<protein>
    <submittedName>
        <fullName evidence="2">Peptidoglycan recognition family protein</fullName>
    </submittedName>
</protein>
<organism evidence="2 3">
    <name type="scientific">Paenibacillus medicaginis</name>
    <dbReference type="NCBI Taxonomy" id="1470560"/>
    <lineage>
        <taxon>Bacteria</taxon>
        <taxon>Bacillati</taxon>
        <taxon>Bacillota</taxon>
        <taxon>Bacilli</taxon>
        <taxon>Bacillales</taxon>
        <taxon>Paenibacillaceae</taxon>
        <taxon>Paenibacillus</taxon>
    </lineage>
</organism>
<dbReference type="EMBL" id="JBHIRY010000001">
    <property type="protein sequence ID" value="MFB5759123.1"/>
    <property type="molecule type" value="Genomic_DNA"/>
</dbReference>
<dbReference type="Pfam" id="PF01510">
    <property type="entry name" value="Amidase_2"/>
    <property type="match status" value="1"/>
</dbReference>
<accession>A0ABV5BV07</accession>
<comment type="caution">
    <text evidence="2">The sequence shown here is derived from an EMBL/GenBank/DDBJ whole genome shotgun (WGS) entry which is preliminary data.</text>
</comment>
<dbReference type="RefSeq" id="WP_375518375.1">
    <property type="nucleotide sequence ID" value="NZ_JBHIRY010000001.1"/>
</dbReference>
<dbReference type="InterPro" id="IPR002502">
    <property type="entry name" value="Amidase_domain"/>
</dbReference>
<proteinExistence type="predicted"/>
<keyword evidence="3" id="KW-1185">Reference proteome</keyword>
<evidence type="ECO:0000313" key="2">
    <source>
        <dbReference type="EMBL" id="MFB5759123.1"/>
    </source>
</evidence>
<dbReference type="Gene3D" id="3.40.80.10">
    <property type="entry name" value="Peptidoglycan recognition protein-like"/>
    <property type="match status" value="1"/>
</dbReference>
<dbReference type="Proteomes" id="UP001580430">
    <property type="component" value="Unassembled WGS sequence"/>
</dbReference>
<evidence type="ECO:0000313" key="3">
    <source>
        <dbReference type="Proteomes" id="UP001580430"/>
    </source>
</evidence>
<dbReference type="CDD" id="cd06583">
    <property type="entry name" value="PGRP"/>
    <property type="match status" value="1"/>
</dbReference>
<evidence type="ECO:0000259" key="1">
    <source>
        <dbReference type="Pfam" id="PF01510"/>
    </source>
</evidence>
<sequence>MKQQGNFLLLECSEFREWLKKQSVTRNIRVLQVHHTASPNYSTRKNQDHFKCLEGMRNYHIDTNGWAATGQNITTFEDGKIAISLDRDLNKTPAGIRNFNTGCICIENIGNFDNSGDTITEDQRKTIVHLYACLAEKFNIPIDTNHIVYHGWFSYTGTRLSDYTPGKSSKTCPGTNFWGDGNTIAAAKKGFIPDILAEYNRLKGKTNINEDGQQMTEVEKQEFNALKKQVEDLVNSKDSLKETNQQQDEYLKNVDERTKALENKHSLSEIPIYAKEAIEALSKLTDKNGNKVIDTPTGRSADFYSIITVLYRSGLFK</sequence>
<reference evidence="2 3" key="1">
    <citation type="submission" date="2024-09" db="EMBL/GenBank/DDBJ databases">
        <title>Paenibacillus zeirhizospherea sp. nov., isolated from surface of the maize (Zea mays) roots in a horticulture field, Hungary.</title>
        <authorList>
            <person name="Marton D."/>
            <person name="Farkas M."/>
            <person name="Bedics A."/>
            <person name="Toth E."/>
            <person name="Tancsics A."/>
            <person name="Boka K."/>
            <person name="Marati G."/>
            <person name="Kriszt B."/>
            <person name="Cserhati M."/>
        </authorList>
    </citation>
    <scope>NUCLEOTIDE SEQUENCE [LARGE SCALE GENOMIC DNA]</scope>
    <source>
        <strain evidence="2 3">JCM 18446</strain>
    </source>
</reference>
<gene>
    <name evidence="2" type="ORF">ACE5LO_01820</name>
</gene>
<dbReference type="SUPFAM" id="SSF55846">
    <property type="entry name" value="N-acetylmuramoyl-L-alanine amidase-like"/>
    <property type="match status" value="1"/>
</dbReference>